<dbReference type="AlphaFoldDB" id="A0A1G4BFV4"/>
<protein>
    <submittedName>
        <fullName evidence="2">Uncharacterized protein</fullName>
    </submittedName>
</protein>
<accession>A0A1G4BFV4</accession>
<evidence type="ECO:0000313" key="3">
    <source>
        <dbReference type="Proteomes" id="UP000176998"/>
    </source>
</evidence>
<evidence type="ECO:0000313" key="2">
    <source>
        <dbReference type="EMBL" id="OHF00251.1"/>
    </source>
</evidence>
<dbReference type="GeneID" id="34557597"/>
<feature type="region of interest" description="Disordered" evidence="1">
    <location>
        <begin position="20"/>
        <end position="41"/>
    </location>
</feature>
<feature type="non-terminal residue" evidence="2">
    <location>
        <position position="1"/>
    </location>
</feature>
<proteinExistence type="predicted"/>
<sequence length="221" mass="24454">LCPALLSGLVWGTGDHGHTTKQGRALSSEFGPSHSSKPSRKRLDVVASQTTSDIWASLQNTSRRASAMGFATLTITLFATDREAPINGRRYGDIDHPVLFYGWLLTRRDVCGGLPSLAGRERWFSRKRTNESPIGRLVSLSGLSFKADDVRYKVPARGRRFKVQRRGNAATDAMTPRQIFMPTLDGALWDCTRTCMACPLPYLKIEQGQGLHKMCADARLS</sequence>
<comment type="caution">
    <text evidence="2">The sequence shown here is derived from an EMBL/GenBank/DDBJ whole genome shotgun (WGS) entry which is preliminary data.</text>
</comment>
<dbReference type="RefSeq" id="XP_022477395.1">
    <property type="nucleotide sequence ID" value="XM_022616087.1"/>
</dbReference>
<dbReference type="Proteomes" id="UP000176998">
    <property type="component" value="Unassembled WGS sequence"/>
</dbReference>
<gene>
    <name evidence="2" type="ORF">CORC01_04440</name>
</gene>
<reference evidence="2 3" key="1">
    <citation type="submission" date="2016-09" db="EMBL/GenBank/DDBJ databases">
        <authorList>
            <person name="Capua I."/>
            <person name="De Benedictis P."/>
            <person name="Joannis T."/>
            <person name="Lombin L.H."/>
            <person name="Cattoli G."/>
        </authorList>
    </citation>
    <scope>NUCLEOTIDE SEQUENCE [LARGE SCALE GENOMIC DNA]</scope>
    <source>
        <strain evidence="2 3">IMI 309357</strain>
    </source>
</reference>
<keyword evidence="3" id="KW-1185">Reference proteome</keyword>
<organism evidence="2 3">
    <name type="scientific">Colletotrichum orchidophilum</name>
    <dbReference type="NCBI Taxonomy" id="1209926"/>
    <lineage>
        <taxon>Eukaryota</taxon>
        <taxon>Fungi</taxon>
        <taxon>Dikarya</taxon>
        <taxon>Ascomycota</taxon>
        <taxon>Pezizomycotina</taxon>
        <taxon>Sordariomycetes</taxon>
        <taxon>Hypocreomycetidae</taxon>
        <taxon>Glomerellales</taxon>
        <taxon>Glomerellaceae</taxon>
        <taxon>Colletotrichum</taxon>
    </lineage>
</organism>
<evidence type="ECO:0000256" key="1">
    <source>
        <dbReference type="SAM" id="MobiDB-lite"/>
    </source>
</evidence>
<name>A0A1G4BFV4_9PEZI</name>
<dbReference type="EMBL" id="MJBS01000029">
    <property type="protein sequence ID" value="OHF00251.1"/>
    <property type="molecule type" value="Genomic_DNA"/>
</dbReference>